<accession>A0A922IBP7</accession>
<comment type="caution">
    <text evidence="1">The sequence shown here is derived from an EMBL/GenBank/DDBJ whole genome shotgun (WGS) entry which is preliminary data.</text>
</comment>
<keyword evidence="2" id="KW-1185">Reference proteome</keyword>
<evidence type="ECO:0000313" key="1">
    <source>
        <dbReference type="EMBL" id="KAH9527878.1"/>
    </source>
</evidence>
<proteinExistence type="predicted"/>
<reference evidence="1" key="2">
    <citation type="journal article" date="2022" name="Res Sq">
        <title>Comparative Genomics Reveals Insights into the Divergent Evolution of Astigmatic Mites and Household Pest Adaptations.</title>
        <authorList>
            <person name="Xiong Q."/>
            <person name="Wan A.T.-Y."/>
            <person name="Liu X.-Y."/>
            <person name="Fung C.S.-H."/>
            <person name="Xiao X."/>
            <person name="Malainual N."/>
            <person name="Hou J."/>
            <person name="Wang L."/>
            <person name="Wang M."/>
            <person name="Yang K."/>
            <person name="Cui Y."/>
            <person name="Leung E."/>
            <person name="Nong W."/>
            <person name="Shin S.-K."/>
            <person name="Au S."/>
            <person name="Jeong K.Y."/>
            <person name="Chew F.T."/>
            <person name="Hui J."/>
            <person name="Leung T.F."/>
            <person name="Tungtrongchitr A."/>
            <person name="Zhong N."/>
            <person name="Liu Z."/>
            <person name="Tsui S."/>
        </authorList>
    </citation>
    <scope>NUCLEOTIDE SEQUENCE</scope>
    <source>
        <strain evidence="1">Derf</strain>
        <tissue evidence="1">Whole organism</tissue>
    </source>
</reference>
<gene>
    <name evidence="1" type="ORF">DERF_001867</name>
</gene>
<name>A0A922IBP7_DERFA</name>
<sequence>MPTLSNNFFTTSPSDFCALRPNENTLAPCLINTGVFGITRTTLDCSGNNFSIEFDLMPAAIEIIRCLGVTKLLMSANT</sequence>
<organism evidence="1 2">
    <name type="scientific">Dermatophagoides farinae</name>
    <name type="common">American house dust mite</name>
    <dbReference type="NCBI Taxonomy" id="6954"/>
    <lineage>
        <taxon>Eukaryota</taxon>
        <taxon>Metazoa</taxon>
        <taxon>Ecdysozoa</taxon>
        <taxon>Arthropoda</taxon>
        <taxon>Chelicerata</taxon>
        <taxon>Arachnida</taxon>
        <taxon>Acari</taxon>
        <taxon>Acariformes</taxon>
        <taxon>Sarcoptiformes</taxon>
        <taxon>Astigmata</taxon>
        <taxon>Psoroptidia</taxon>
        <taxon>Analgoidea</taxon>
        <taxon>Pyroglyphidae</taxon>
        <taxon>Dermatophagoidinae</taxon>
        <taxon>Dermatophagoides</taxon>
    </lineage>
</organism>
<evidence type="ECO:0000313" key="2">
    <source>
        <dbReference type="Proteomes" id="UP000790347"/>
    </source>
</evidence>
<dbReference type="EMBL" id="ASGP02000001">
    <property type="protein sequence ID" value="KAH9527878.1"/>
    <property type="molecule type" value="Genomic_DNA"/>
</dbReference>
<reference evidence="1" key="1">
    <citation type="submission" date="2013-05" db="EMBL/GenBank/DDBJ databases">
        <authorList>
            <person name="Yim A.K.Y."/>
            <person name="Chan T.F."/>
            <person name="Ji K.M."/>
            <person name="Liu X.Y."/>
            <person name="Zhou J.W."/>
            <person name="Li R.Q."/>
            <person name="Yang K.Y."/>
            <person name="Li J."/>
            <person name="Li M."/>
            <person name="Law P.T.W."/>
            <person name="Wu Y.L."/>
            <person name="Cai Z.L."/>
            <person name="Qin H."/>
            <person name="Bao Y."/>
            <person name="Leung R.K.K."/>
            <person name="Ng P.K.S."/>
            <person name="Zou J."/>
            <person name="Zhong X.J."/>
            <person name="Ran P.X."/>
            <person name="Zhong N.S."/>
            <person name="Liu Z.G."/>
            <person name="Tsui S.K.W."/>
        </authorList>
    </citation>
    <scope>NUCLEOTIDE SEQUENCE</scope>
    <source>
        <strain evidence="1">Derf</strain>
        <tissue evidence="1">Whole organism</tissue>
    </source>
</reference>
<protein>
    <submittedName>
        <fullName evidence="1">Uncharacterized protein</fullName>
    </submittedName>
</protein>
<dbReference type="Proteomes" id="UP000790347">
    <property type="component" value="Unassembled WGS sequence"/>
</dbReference>
<dbReference type="AlphaFoldDB" id="A0A922IBP7"/>